<evidence type="ECO:0000313" key="5">
    <source>
        <dbReference type="EMBL" id="GAA3702521.1"/>
    </source>
</evidence>
<dbReference type="PANTHER" id="PTHR43464">
    <property type="entry name" value="METHYLTRANSFERASE"/>
    <property type="match status" value="1"/>
</dbReference>
<reference evidence="6" key="1">
    <citation type="journal article" date="2019" name="Int. J. Syst. Evol. Microbiol.">
        <title>The Global Catalogue of Microorganisms (GCM) 10K type strain sequencing project: providing services to taxonomists for standard genome sequencing and annotation.</title>
        <authorList>
            <consortium name="The Broad Institute Genomics Platform"/>
            <consortium name="The Broad Institute Genome Sequencing Center for Infectious Disease"/>
            <person name="Wu L."/>
            <person name="Ma J."/>
        </authorList>
    </citation>
    <scope>NUCLEOTIDE SEQUENCE [LARGE SCALE GENOMIC DNA]</scope>
    <source>
        <strain evidence="6">JCM 30742</strain>
    </source>
</reference>
<evidence type="ECO:0000256" key="2">
    <source>
        <dbReference type="ARBA" id="ARBA00022679"/>
    </source>
</evidence>
<dbReference type="GO" id="GO:0032259">
    <property type="term" value="P:methylation"/>
    <property type="evidence" value="ECO:0007669"/>
    <property type="project" value="UniProtKB-KW"/>
</dbReference>
<feature type="compositionally biased region" description="Gly residues" evidence="4">
    <location>
        <begin position="278"/>
        <end position="287"/>
    </location>
</feature>
<evidence type="ECO:0000256" key="1">
    <source>
        <dbReference type="ARBA" id="ARBA00022603"/>
    </source>
</evidence>
<keyword evidence="3" id="KW-0949">S-adenosyl-L-methionine</keyword>
<dbReference type="GO" id="GO:0008168">
    <property type="term" value="F:methyltransferase activity"/>
    <property type="evidence" value="ECO:0007669"/>
    <property type="project" value="UniProtKB-KW"/>
</dbReference>
<accession>A0ABP7DCA5</accession>
<dbReference type="PANTHER" id="PTHR43464:SF19">
    <property type="entry name" value="UBIQUINONE BIOSYNTHESIS O-METHYLTRANSFERASE, MITOCHONDRIAL"/>
    <property type="match status" value="1"/>
</dbReference>
<organism evidence="5 6">
    <name type="scientific">Arthrobacter ginkgonis</name>
    <dbReference type="NCBI Taxonomy" id="1630594"/>
    <lineage>
        <taxon>Bacteria</taxon>
        <taxon>Bacillati</taxon>
        <taxon>Actinomycetota</taxon>
        <taxon>Actinomycetes</taxon>
        <taxon>Micrococcales</taxon>
        <taxon>Micrococcaceae</taxon>
        <taxon>Arthrobacter</taxon>
    </lineage>
</organism>
<dbReference type="RefSeq" id="WP_345154262.1">
    <property type="nucleotide sequence ID" value="NZ_BAABEO010000034.1"/>
</dbReference>
<keyword evidence="2" id="KW-0808">Transferase</keyword>
<keyword evidence="6" id="KW-1185">Reference proteome</keyword>
<feature type="region of interest" description="Disordered" evidence="4">
    <location>
        <begin position="254"/>
        <end position="287"/>
    </location>
</feature>
<sequence>MRRAVDAVEEMDRPDCDPLLLERTYAQFPLVNGAFSRWHGIYRDLLRPVLLDAAGSGVQRGGRTATVLDIGSGGGDIALALAGWAARDGIAVQVTGIDPDERAHAFATRAAAKAAARADAAASRTRTPGSAAPGGPGVVFRRAHSADLVAEGSRFDVVLSNHVLHHLGQAELVGLLADSQALAGGIAVHADIRRSRTALLLFGAATLPLAGRSFIRRDGLASIRRSYTGPELAALAPPGWEVRSRRPFRNLLIHRPRMTGPPENPGNPGNPGSPRTPGGPGGPGAAP</sequence>
<keyword evidence="1 5" id="KW-0489">Methyltransferase</keyword>
<gene>
    <name evidence="5" type="ORF">GCM10023081_43640</name>
</gene>
<dbReference type="CDD" id="cd02440">
    <property type="entry name" value="AdoMet_MTases"/>
    <property type="match status" value="1"/>
</dbReference>
<dbReference type="Proteomes" id="UP001500752">
    <property type="component" value="Unassembled WGS sequence"/>
</dbReference>
<dbReference type="Pfam" id="PF13489">
    <property type="entry name" value="Methyltransf_23"/>
    <property type="match status" value="1"/>
</dbReference>
<evidence type="ECO:0000256" key="3">
    <source>
        <dbReference type="ARBA" id="ARBA00022691"/>
    </source>
</evidence>
<proteinExistence type="predicted"/>
<dbReference type="EMBL" id="BAABEO010000034">
    <property type="protein sequence ID" value="GAA3702521.1"/>
    <property type="molecule type" value="Genomic_DNA"/>
</dbReference>
<dbReference type="Gene3D" id="3.40.50.150">
    <property type="entry name" value="Vaccinia Virus protein VP39"/>
    <property type="match status" value="1"/>
</dbReference>
<protein>
    <submittedName>
        <fullName evidence="5">Class I SAM-dependent methyltransferase</fullName>
    </submittedName>
</protein>
<name>A0ABP7DCA5_9MICC</name>
<feature type="compositionally biased region" description="Low complexity" evidence="4">
    <location>
        <begin position="266"/>
        <end position="276"/>
    </location>
</feature>
<evidence type="ECO:0000256" key="4">
    <source>
        <dbReference type="SAM" id="MobiDB-lite"/>
    </source>
</evidence>
<comment type="caution">
    <text evidence="5">The sequence shown here is derived from an EMBL/GenBank/DDBJ whole genome shotgun (WGS) entry which is preliminary data.</text>
</comment>
<evidence type="ECO:0000313" key="6">
    <source>
        <dbReference type="Proteomes" id="UP001500752"/>
    </source>
</evidence>
<dbReference type="SUPFAM" id="SSF53335">
    <property type="entry name" value="S-adenosyl-L-methionine-dependent methyltransferases"/>
    <property type="match status" value="1"/>
</dbReference>
<dbReference type="InterPro" id="IPR029063">
    <property type="entry name" value="SAM-dependent_MTases_sf"/>
</dbReference>